<keyword evidence="3" id="KW-1185">Reference proteome</keyword>
<feature type="compositionally biased region" description="Polar residues" evidence="1">
    <location>
        <begin position="13"/>
        <end position="30"/>
    </location>
</feature>
<evidence type="ECO:0000313" key="3">
    <source>
        <dbReference type="Proteomes" id="UP001054837"/>
    </source>
</evidence>
<evidence type="ECO:0000313" key="2">
    <source>
        <dbReference type="EMBL" id="GIX81583.1"/>
    </source>
</evidence>
<sequence length="155" mass="17238">MSAPGQKREHIKTQSTVQQSGDYDSIQISGPNSLKLRIPESFLSKEENFHLHGLRPGVYFGRLPPHCNIQTGTVMESNKERLGNGVGRHCGAPCTSRRQAPPQETKRVTSLLMMRNPGIMASSEMLSCSHGHNYFRLCLAIPPFQTSALYAFSHE</sequence>
<dbReference type="Proteomes" id="UP001054837">
    <property type="component" value="Unassembled WGS sequence"/>
</dbReference>
<organism evidence="2 3">
    <name type="scientific">Caerostris darwini</name>
    <dbReference type="NCBI Taxonomy" id="1538125"/>
    <lineage>
        <taxon>Eukaryota</taxon>
        <taxon>Metazoa</taxon>
        <taxon>Ecdysozoa</taxon>
        <taxon>Arthropoda</taxon>
        <taxon>Chelicerata</taxon>
        <taxon>Arachnida</taxon>
        <taxon>Araneae</taxon>
        <taxon>Araneomorphae</taxon>
        <taxon>Entelegynae</taxon>
        <taxon>Araneoidea</taxon>
        <taxon>Araneidae</taxon>
        <taxon>Caerostris</taxon>
    </lineage>
</organism>
<feature type="compositionally biased region" description="Basic and acidic residues" evidence="1">
    <location>
        <begin position="1"/>
        <end position="12"/>
    </location>
</feature>
<reference evidence="2 3" key="1">
    <citation type="submission" date="2021-06" db="EMBL/GenBank/DDBJ databases">
        <title>Caerostris darwini draft genome.</title>
        <authorList>
            <person name="Kono N."/>
            <person name="Arakawa K."/>
        </authorList>
    </citation>
    <scope>NUCLEOTIDE SEQUENCE [LARGE SCALE GENOMIC DNA]</scope>
</reference>
<comment type="caution">
    <text evidence="2">The sequence shown here is derived from an EMBL/GenBank/DDBJ whole genome shotgun (WGS) entry which is preliminary data.</text>
</comment>
<proteinExistence type="predicted"/>
<gene>
    <name evidence="2" type="ORF">CDAR_255982</name>
</gene>
<name>A0AAV4NAA8_9ARAC</name>
<evidence type="ECO:0000256" key="1">
    <source>
        <dbReference type="SAM" id="MobiDB-lite"/>
    </source>
</evidence>
<dbReference type="EMBL" id="BPLQ01001411">
    <property type="protein sequence ID" value="GIX81583.1"/>
    <property type="molecule type" value="Genomic_DNA"/>
</dbReference>
<dbReference type="AlphaFoldDB" id="A0AAV4NAA8"/>
<feature type="region of interest" description="Disordered" evidence="1">
    <location>
        <begin position="1"/>
        <end position="30"/>
    </location>
</feature>
<protein>
    <submittedName>
        <fullName evidence="2">Uncharacterized protein</fullName>
    </submittedName>
</protein>
<accession>A0AAV4NAA8</accession>